<gene>
    <name evidence="1" type="ORF">CcarbDRAFT_2317</name>
</gene>
<dbReference type="Proteomes" id="UP000004198">
    <property type="component" value="Unassembled WGS sequence"/>
</dbReference>
<name>C6PU50_9CLOT</name>
<dbReference type="eggNOG" id="ENOG5030MF4">
    <property type="taxonomic scope" value="Bacteria"/>
</dbReference>
<reference evidence="1 2" key="1">
    <citation type="submission" date="2009-06" db="EMBL/GenBank/DDBJ databases">
        <title>The draft genome of Clostridium carboxidivorans P7.</title>
        <authorList>
            <consortium name="US DOE Joint Genome Institute (JGI-PGF)"/>
            <person name="Lucas S."/>
            <person name="Copeland A."/>
            <person name="Lapidus A."/>
            <person name="Glavina del Rio T."/>
            <person name="Tice H."/>
            <person name="Bruce D."/>
            <person name="Goodwin L."/>
            <person name="Pitluck S."/>
            <person name="Larimer F."/>
            <person name="Land M.L."/>
            <person name="Hauser L."/>
            <person name="Hemme C.L."/>
        </authorList>
    </citation>
    <scope>NUCLEOTIDE SEQUENCE [LARGE SCALE GENOMIC DNA]</scope>
    <source>
        <strain evidence="1 2">P7</strain>
    </source>
</reference>
<dbReference type="OrthoDB" id="8794104at2"/>
<dbReference type="RefSeq" id="WP_007061202.1">
    <property type="nucleotide sequence ID" value="NZ_ACVI01000034.1"/>
</dbReference>
<dbReference type="EMBL" id="ACVI01000034">
    <property type="protein sequence ID" value="EET87250.1"/>
    <property type="molecule type" value="Genomic_DNA"/>
</dbReference>
<accession>C6PU50</accession>
<keyword evidence="2" id="KW-1185">Reference proteome</keyword>
<dbReference type="AlphaFoldDB" id="C6PU50"/>
<evidence type="ECO:0008006" key="3">
    <source>
        <dbReference type="Google" id="ProtNLM"/>
    </source>
</evidence>
<protein>
    <recommendedName>
        <fullName evidence="3">Immunity protein 30 domain-containing protein</fullName>
    </recommendedName>
</protein>
<dbReference type="STRING" id="536227.Ccar_24580"/>
<dbReference type="PATRIC" id="fig|536227.13.peg.5082"/>
<organism evidence="1 2">
    <name type="scientific">Clostridium carboxidivorans P7</name>
    <dbReference type="NCBI Taxonomy" id="536227"/>
    <lineage>
        <taxon>Bacteria</taxon>
        <taxon>Bacillati</taxon>
        <taxon>Bacillota</taxon>
        <taxon>Clostridia</taxon>
        <taxon>Eubacteriales</taxon>
        <taxon>Clostridiaceae</taxon>
        <taxon>Clostridium</taxon>
    </lineage>
</organism>
<proteinExistence type="predicted"/>
<evidence type="ECO:0000313" key="2">
    <source>
        <dbReference type="Proteomes" id="UP000004198"/>
    </source>
</evidence>
<dbReference type="KEGG" id="cck:Ccar_24580"/>
<sequence>MTKNEVLDMLRSKVGHDDFEYIQEEMVSEIEQCENQFDFIEPILKLMEDNPDADFGVPGALTHFIENFSHKGYEELLLQSVRCKPTAHNVWLLHRAWNDANDPMHDEYENLAEYLKSMSNLSEDVKSQLEMF</sequence>
<evidence type="ECO:0000313" key="1">
    <source>
        <dbReference type="EMBL" id="EET87250.1"/>
    </source>
</evidence>
<comment type="caution">
    <text evidence="1">The sequence shown here is derived from an EMBL/GenBank/DDBJ whole genome shotgun (WGS) entry which is preliminary data.</text>
</comment>